<feature type="compositionally biased region" description="Basic residues" evidence="1">
    <location>
        <begin position="39"/>
        <end position="52"/>
    </location>
</feature>
<comment type="caution">
    <text evidence="2">The sequence shown here is derived from an EMBL/GenBank/DDBJ whole genome shotgun (WGS) entry which is preliminary data.</text>
</comment>
<evidence type="ECO:0000313" key="2">
    <source>
        <dbReference type="EMBL" id="KAL0578407.1"/>
    </source>
</evidence>
<dbReference type="EMBL" id="JBAHYK010000100">
    <property type="protein sequence ID" value="KAL0578407.1"/>
    <property type="molecule type" value="Genomic_DNA"/>
</dbReference>
<protein>
    <submittedName>
        <fullName evidence="2">Uncharacterized protein</fullName>
    </submittedName>
</protein>
<evidence type="ECO:0000256" key="1">
    <source>
        <dbReference type="SAM" id="MobiDB-lite"/>
    </source>
</evidence>
<organism evidence="2 3">
    <name type="scientific">Marasmius crinis-equi</name>
    <dbReference type="NCBI Taxonomy" id="585013"/>
    <lineage>
        <taxon>Eukaryota</taxon>
        <taxon>Fungi</taxon>
        <taxon>Dikarya</taxon>
        <taxon>Basidiomycota</taxon>
        <taxon>Agaricomycotina</taxon>
        <taxon>Agaricomycetes</taxon>
        <taxon>Agaricomycetidae</taxon>
        <taxon>Agaricales</taxon>
        <taxon>Marasmiineae</taxon>
        <taxon>Marasmiaceae</taxon>
        <taxon>Marasmius</taxon>
    </lineage>
</organism>
<accession>A0ABR3FSJ0</accession>
<gene>
    <name evidence="2" type="ORF">V5O48_003598</name>
</gene>
<reference evidence="2 3" key="1">
    <citation type="submission" date="2024-02" db="EMBL/GenBank/DDBJ databases">
        <title>A draft genome for the cacao thread blight pathogen Marasmius crinis-equi.</title>
        <authorList>
            <person name="Cohen S.P."/>
            <person name="Baruah I.K."/>
            <person name="Amoako-Attah I."/>
            <person name="Bukari Y."/>
            <person name="Meinhardt L.W."/>
            <person name="Bailey B.A."/>
        </authorList>
    </citation>
    <scope>NUCLEOTIDE SEQUENCE [LARGE SCALE GENOMIC DNA]</scope>
    <source>
        <strain evidence="2 3">GH-76</strain>
    </source>
</reference>
<proteinExistence type="predicted"/>
<feature type="non-terminal residue" evidence="2">
    <location>
        <position position="1"/>
    </location>
</feature>
<feature type="compositionally biased region" description="Acidic residues" evidence="1">
    <location>
        <begin position="126"/>
        <end position="146"/>
    </location>
</feature>
<evidence type="ECO:0000313" key="3">
    <source>
        <dbReference type="Proteomes" id="UP001465976"/>
    </source>
</evidence>
<dbReference type="Proteomes" id="UP001465976">
    <property type="component" value="Unassembled WGS sequence"/>
</dbReference>
<feature type="region of interest" description="Disordered" evidence="1">
    <location>
        <begin position="33"/>
        <end position="146"/>
    </location>
</feature>
<keyword evidence="3" id="KW-1185">Reference proteome</keyword>
<name>A0ABR3FSJ0_9AGAR</name>
<sequence length="242" mass="25822">QRTGEMQPEKPANSLQAAASGAECALGLVNDALTQNPRSHTHTLLARRHTPHRPASFFPSTVQPFRTSKDLPSIPSTPGCGPPLPSLESSFIKGSGGHGSDAGVGDEPKLDAKDEGVLEKVRDGDGPGDVDYDAEAGDDNEGEGEVEDEVVLNDEHLASEHVYPSDSPSFITQHLILPMLIIQRSTPYLLLGLKAFYNLLLIAPSANRKGKKRMVKVGVSGVHVPESILDVEAEQILGRPSI</sequence>
<feature type="compositionally biased region" description="Basic and acidic residues" evidence="1">
    <location>
        <begin position="106"/>
        <end position="125"/>
    </location>
</feature>